<dbReference type="SMR" id="A0A086KGG6"/>
<gene>
    <name evidence="3" type="ORF">TGDOM2_271240</name>
</gene>
<dbReference type="InterPro" id="IPR050870">
    <property type="entry name" value="FAST_kinase"/>
</dbReference>
<evidence type="ECO:0000259" key="2">
    <source>
        <dbReference type="Pfam" id="PF26188"/>
    </source>
</evidence>
<feature type="compositionally biased region" description="Basic and acidic residues" evidence="1">
    <location>
        <begin position="848"/>
        <end position="860"/>
    </location>
</feature>
<dbReference type="GO" id="GO:0035770">
    <property type="term" value="C:ribonucleoprotein granule"/>
    <property type="evidence" value="ECO:0007669"/>
    <property type="project" value="TreeGrafter"/>
</dbReference>
<dbReference type="EMBL" id="AHZU02000513">
    <property type="protein sequence ID" value="KFG43484.1"/>
    <property type="molecule type" value="Genomic_DNA"/>
</dbReference>
<sequence length="1157" mass="128142">MIPLPILIGLRCRGRNALVKHPGRQNVAGECGQRLQAKLFPTQVSRSPFDQPAIVPHLRGPHLMSACRCFAKKRVRLSEYDEYEQSTHPSRVPLTFVNVPIHHQSASELVDTVVVAGRLRLKNPNFWRRCTTAVTDLVCGFRVRELVAIVNAYAKARYRDEQLFSCLAKAIGRQVSQCRPSDIAVAAQAFARMNIRECDFMDVLGGEASRRLHEMGPRGIAMLAWSYGRLGIFHYALFGGIFRELLDNVDTFSSLDLTQVIWAFGELKVSDAAVLSRICDKLQSHLPHQTLSESLICTHALPRMLFFDHDVLSELRSLYVQRLRELPLAELPLLLHTFARLDRQCAPHERPPPSTRLHQLLVKAILNNISYYKPADIERTRSSLAAAEMADDFLDDVVSSVLPSQIRAMTVQDKIGLLEFYRFSAAPNWTAIADIVTELFPSSHSLRLRDWHRQQVSEEHTLRCLESLAAIGHREAFLYVLQSLKEADDAEHIFTGTAFSSYAPEADNTEPLEASVGKNVLRGAASLVIHRLLCQMMPTEAEFLALLEESFSHRSGSVPADTVGPAVSRLEDCRRQSPSQAGVSPSPSRGARGESRGARNSFSEHLGSFLQLVQGDALRPNASRFNYMGRTVKQNEAVSDTARQTNTLVAQPPSGASKNGLQAPPQSFWSFQDATDVKSTAGDAGLGTSEPGRIEMHAKEACETTHSNTDLLDSSSIDTDTLLEQRIDASSELDSSHTHATGPQRSSQDGDGEGRGGPTASCIERTPGAERLRLDPDILNLEFYNALRLAVTNAEPHDLVAALIRFPRDPARGLWIHELVTKKLEALEPEYLPGVLLELGKHLKQSEDFETNREEVESHPDTQGSHLPLLSPEQVEAYISRVFECLFSSLEAVETEERETLRQERHPQRDYPRLTALSNSALAVVVKMLEVYSDRETAQGYAVACASLFLRRLATANGHTISHSGTEERAERTTAGARTSATQEQATAKQLARIFHSLISLDVLPSQGLCIELARRVGLLSSPDLFTVLRNFAALGCCDEPVAAHLLLGLSVRMFQIKSWKKMRELEFLCSRLGVDLEDGLPTGEGGQGKERGAYAPSIADALGREDDESLGAVELPNDSELPKLEDELDQEIAERVERRHRQKTNTSQPLKTTAAP</sequence>
<feature type="region of interest" description="Disordered" evidence="1">
    <location>
        <begin position="572"/>
        <end position="600"/>
    </location>
</feature>
<proteinExistence type="predicted"/>
<dbReference type="GO" id="GO:0044528">
    <property type="term" value="P:regulation of mitochondrial mRNA stability"/>
    <property type="evidence" value="ECO:0007669"/>
    <property type="project" value="TreeGrafter"/>
</dbReference>
<evidence type="ECO:0000313" key="4">
    <source>
        <dbReference type="Proteomes" id="UP000028837"/>
    </source>
</evidence>
<accession>A0A086KGG6</accession>
<dbReference type="PANTHER" id="PTHR21228:SF40">
    <property type="entry name" value="LD45607P"/>
    <property type="match status" value="1"/>
</dbReference>
<feature type="region of interest" description="Disordered" evidence="1">
    <location>
        <begin position="960"/>
        <end position="980"/>
    </location>
</feature>
<evidence type="ECO:0000313" key="3">
    <source>
        <dbReference type="EMBL" id="KFG43484.1"/>
    </source>
</evidence>
<dbReference type="GO" id="GO:0003723">
    <property type="term" value="F:RNA binding"/>
    <property type="evidence" value="ECO:0007669"/>
    <property type="project" value="TreeGrafter"/>
</dbReference>
<feature type="domain" description="RNA-editing substrate-binding complex 6 protein" evidence="2">
    <location>
        <begin position="138"/>
        <end position="316"/>
    </location>
</feature>
<comment type="caution">
    <text evidence="3">The sequence shown here is derived from an EMBL/GenBank/DDBJ whole genome shotgun (WGS) entry which is preliminary data.</text>
</comment>
<dbReference type="GO" id="GO:0000963">
    <property type="term" value="P:mitochondrial RNA processing"/>
    <property type="evidence" value="ECO:0007669"/>
    <property type="project" value="TreeGrafter"/>
</dbReference>
<feature type="region of interest" description="Disordered" evidence="1">
    <location>
        <begin position="1107"/>
        <end position="1157"/>
    </location>
</feature>
<dbReference type="AlphaFoldDB" id="A0A086KGG6"/>
<dbReference type="Pfam" id="PF26188">
    <property type="entry name" value="RESC6"/>
    <property type="match status" value="1"/>
</dbReference>
<feature type="region of interest" description="Disordered" evidence="1">
    <location>
        <begin position="848"/>
        <end position="868"/>
    </location>
</feature>
<feature type="region of interest" description="Disordered" evidence="1">
    <location>
        <begin position="730"/>
        <end position="768"/>
    </location>
</feature>
<protein>
    <recommendedName>
        <fullName evidence="2">RNA-editing substrate-binding complex 6 protein domain-containing protein</fullName>
    </recommendedName>
</protein>
<dbReference type="VEuPathDB" id="ToxoDB:TGDOM2_271240"/>
<dbReference type="PANTHER" id="PTHR21228">
    <property type="entry name" value="FAST LEU-RICH DOMAIN-CONTAINING"/>
    <property type="match status" value="1"/>
</dbReference>
<dbReference type="GO" id="GO:0005759">
    <property type="term" value="C:mitochondrial matrix"/>
    <property type="evidence" value="ECO:0007669"/>
    <property type="project" value="TreeGrafter"/>
</dbReference>
<dbReference type="InterPro" id="IPR058917">
    <property type="entry name" value="RESC6_dom"/>
</dbReference>
<feature type="compositionally biased region" description="Polar residues" evidence="1">
    <location>
        <begin position="1145"/>
        <end position="1157"/>
    </location>
</feature>
<dbReference type="Proteomes" id="UP000028837">
    <property type="component" value="Unassembled WGS sequence"/>
</dbReference>
<dbReference type="OrthoDB" id="385235at2759"/>
<evidence type="ECO:0000256" key="1">
    <source>
        <dbReference type="SAM" id="MobiDB-lite"/>
    </source>
</evidence>
<name>A0A086KGG6_TOXGO</name>
<organism evidence="3 4">
    <name type="scientific">Toxoplasma gondii GAB2-2007-GAL-DOM2</name>
    <dbReference type="NCBI Taxonomy" id="1130820"/>
    <lineage>
        <taxon>Eukaryota</taxon>
        <taxon>Sar</taxon>
        <taxon>Alveolata</taxon>
        <taxon>Apicomplexa</taxon>
        <taxon>Conoidasida</taxon>
        <taxon>Coccidia</taxon>
        <taxon>Eucoccidiorida</taxon>
        <taxon>Eimeriorina</taxon>
        <taxon>Sarcocystidae</taxon>
        <taxon>Toxoplasma</taxon>
    </lineage>
</organism>
<feature type="compositionally biased region" description="Polar residues" evidence="1">
    <location>
        <begin position="738"/>
        <end position="749"/>
    </location>
</feature>
<reference evidence="3 4" key="1">
    <citation type="submission" date="2014-02" db="EMBL/GenBank/DDBJ databases">
        <authorList>
            <person name="Sibley D."/>
            <person name="Venepally P."/>
            <person name="Karamycheva S."/>
            <person name="Hadjithomas M."/>
            <person name="Khan A."/>
            <person name="Brunk B."/>
            <person name="Roos D."/>
            <person name="Caler E."/>
            <person name="Lorenzi H."/>
        </authorList>
    </citation>
    <scope>NUCLEOTIDE SEQUENCE [LARGE SCALE GENOMIC DNA]</scope>
    <source>
        <strain evidence="3 4">GAB2-2007-GAL-DOM2</strain>
    </source>
</reference>